<dbReference type="NCBIfam" id="TIGR03635">
    <property type="entry name" value="uS17_bact"/>
    <property type="match status" value="1"/>
</dbReference>
<dbReference type="Proteomes" id="UP000179686">
    <property type="component" value="Unassembled WGS sequence"/>
</dbReference>
<keyword evidence="5 6" id="KW-0687">Ribonucleoprotein</keyword>
<proteinExistence type="inferred from homology"/>
<evidence type="ECO:0000256" key="5">
    <source>
        <dbReference type="ARBA" id="ARBA00023274"/>
    </source>
</evidence>
<dbReference type="Pfam" id="PF00366">
    <property type="entry name" value="Ribosomal_S17"/>
    <property type="match status" value="1"/>
</dbReference>
<evidence type="ECO:0000313" key="7">
    <source>
        <dbReference type="EMBL" id="OGI71965.1"/>
    </source>
</evidence>
<dbReference type="PRINTS" id="PR00973">
    <property type="entry name" value="RIBOSOMALS17"/>
</dbReference>
<name>A0A1F6VR98_9BACT</name>
<dbReference type="EMBL" id="MFUC01000014">
    <property type="protein sequence ID" value="OGI71965.1"/>
    <property type="molecule type" value="Genomic_DNA"/>
</dbReference>
<accession>A0A1F6VR98</accession>
<evidence type="ECO:0000256" key="6">
    <source>
        <dbReference type="HAMAP-Rule" id="MF_01345"/>
    </source>
</evidence>
<dbReference type="STRING" id="1801752.A3J61_01890"/>
<dbReference type="PANTHER" id="PTHR10744:SF1">
    <property type="entry name" value="SMALL RIBOSOMAL SUBUNIT PROTEIN US17M"/>
    <property type="match status" value="1"/>
</dbReference>
<dbReference type="GO" id="GO:0006412">
    <property type="term" value="P:translation"/>
    <property type="evidence" value="ECO:0007669"/>
    <property type="project" value="UniProtKB-UniRule"/>
</dbReference>
<dbReference type="InterPro" id="IPR012340">
    <property type="entry name" value="NA-bd_OB-fold"/>
</dbReference>
<dbReference type="HAMAP" id="MF_01345_B">
    <property type="entry name" value="Ribosomal_uS17_B"/>
    <property type="match status" value="1"/>
</dbReference>
<dbReference type="NCBIfam" id="NF004123">
    <property type="entry name" value="PRK05610.1"/>
    <property type="match status" value="1"/>
</dbReference>
<comment type="similarity">
    <text evidence="1 6">Belongs to the universal ribosomal protein uS17 family.</text>
</comment>
<reference evidence="7 8" key="1">
    <citation type="journal article" date="2016" name="Nat. Commun.">
        <title>Thousands of microbial genomes shed light on interconnected biogeochemical processes in an aquifer system.</title>
        <authorList>
            <person name="Anantharaman K."/>
            <person name="Brown C.T."/>
            <person name="Hug L.A."/>
            <person name="Sharon I."/>
            <person name="Castelle C.J."/>
            <person name="Probst A.J."/>
            <person name="Thomas B.C."/>
            <person name="Singh A."/>
            <person name="Wilkins M.J."/>
            <person name="Karaoz U."/>
            <person name="Brodie E.L."/>
            <person name="Williams K.H."/>
            <person name="Hubbard S.S."/>
            <person name="Banfield J.F."/>
        </authorList>
    </citation>
    <scope>NUCLEOTIDE SEQUENCE [LARGE SCALE GENOMIC DNA]</scope>
</reference>
<dbReference type="AlphaFoldDB" id="A0A1F6VR98"/>
<evidence type="ECO:0000256" key="3">
    <source>
        <dbReference type="ARBA" id="ARBA00022884"/>
    </source>
</evidence>
<keyword evidence="4 6" id="KW-0689">Ribosomal protein</keyword>
<dbReference type="SUPFAM" id="SSF50249">
    <property type="entry name" value="Nucleic acid-binding proteins"/>
    <property type="match status" value="1"/>
</dbReference>
<dbReference type="InterPro" id="IPR019984">
    <property type="entry name" value="Ribosomal_uS17_bact/chlr"/>
</dbReference>
<keyword evidence="3 6" id="KW-0694">RNA-binding</keyword>
<sequence length="78" mass="8997">MTTNRKILSGVVVSDKMNKTVVVAVTTFKKHPKYQKYFKTTKRYKAHDEVNNFKVGDKVKIISTKPMSKDKSFEVITN</sequence>
<dbReference type="CDD" id="cd00364">
    <property type="entry name" value="Ribosomal_uS17"/>
    <property type="match status" value="1"/>
</dbReference>
<dbReference type="GO" id="GO:0003735">
    <property type="term" value="F:structural constituent of ribosome"/>
    <property type="evidence" value="ECO:0007669"/>
    <property type="project" value="UniProtKB-UniRule"/>
</dbReference>
<evidence type="ECO:0000313" key="8">
    <source>
        <dbReference type="Proteomes" id="UP000179686"/>
    </source>
</evidence>
<gene>
    <name evidence="6" type="primary">rpsQ</name>
    <name evidence="7" type="ORF">A3J61_01890</name>
</gene>
<comment type="subunit">
    <text evidence="6">Part of the 30S ribosomal subunit.</text>
</comment>
<evidence type="ECO:0000256" key="2">
    <source>
        <dbReference type="ARBA" id="ARBA00022730"/>
    </source>
</evidence>
<evidence type="ECO:0000256" key="4">
    <source>
        <dbReference type="ARBA" id="ARBA00022980"/>
    </source>
</evidence>
<dbReference type="PANTHER" id="PTHR10744">
    <property type="entry name" value="40S RIBOSOMAL PROTEIN S11 FAMILY MEMBER"/>
    <property type="match status" value="1"/>
</dbReference>
<dbReference type="GO" id="GO:0019843">
    <property type="term" value="F:rRNA binding"/>
    <property type="evidence" value="ECO:0007669"/>
    <property type="project" value="UniProtKB-UniRule"/>
</dbReference>
<keyword evidence="2 6" id="KW-0699">rRNA-binding</keyword>
<protein>
    <recommendedName>
        <fullName evidence="6">Small ribosomal subunit protein uS17</fullName>
    </recommendedName>
</protein>
<dbReference type="Gene3D" id="2.40.50.140">
    <property type="entry name" value="Nucleic acid-binding proteins"/>
    <property type="match status" value="1"/>
</dbReference>
<comment type="function">
    <text evidence="6">One of the primary rRNA binding proteins, it binds specifically to the 5'-end of 16S ribosomal RNA.</text>
</comment>
<evidence type="ECO:0000256" key="1">
    <source>
        <dbReference type="ARBA" id="ARBA00010254"/>
    </source>
</evidence>
<organism evidence="7 8">
    <name type="scientific">Candidatus Nomurabacteria bacterium RIFCSPHIGHO2_02_FULL_38_15</name>
    <dbReference type="NCBI Taxonomy" id="1801752"/>
    <lineage>
        <taxon>Bacteria</taxon>
        <taxon>Candidatus Nomuraibacteriota</taxon>
    </lineage>
</organism>
<comment type="caution">
    <text evidence="7">The sequence shown here is derived from an EMBL/GenBank/DDBJ whole genome shotgun (WGS) entry which is preliminary data.</text>
</comment>
<dbReference type="InterPro" id="IPR000266">
    <property type="entry name" value="Ribosomal_uS17"/>
</dbReference>
<dbReference type="GO" id="GO:0022627">
    <property type="term" value="C:cytosolic small ribosomal subunit"/>
    <property type="evidence" value="ECO:0007669"/>
    <property type="project" value="UniProtKB-UniRule"/>
</dbReference>